<dbReference type="Pfam" id="PF12945">
    <property type="entry name" value="PilZNR"/>
    <property type="match status" value="1"/>
</dbReference>
<dbReference type="AlphaFoldDB" id="A0A7C3EB46"/>
<feature type="domain" description="Type III secretion system flagellar brake protein YcgR PilZN" evidence="3">
    <location>
        <begin position="162"/>
        <end position="226"/>
    </location>
</feature>
<evidence type="ECO:0000259" key="2">
    <source>
        <dbReference type="Pfam" id="PF07238"/>
    </source>
</evidence>
<dbReference type="InterPro" id="IPR009926">
    <property type="entry name" value="T3SS_YcgR_PilZN"/>
</dbReference>
<dbReference type="GO" id="GO:0035438">
    <property type="term" value="F:cyclic-di-GMP binding"/>
    <property type="evidence" value="ECO:0007669"/>
    <property type="project" value="InterPro"/>
</dbReference>
<evidence type="ECO:0000313" key="4">
    <source>
        <dbReference type="EMBL" id="HFH28290.1"/>
    </source>
</evidence>
<dbReference type="EMBL" id="DSVL01000064">
    <property type="protein sequence ID" value="HFH28290.1"/>
    <property type="molecule type" value="Genomic_DNA"/>
</dbReference>
<keyword evidence="1" id="KW-0812">Transmembrane</keyword>
<sequence length="365" mass="40534">MTIYLLQSIYFKENDPTSMVIVLVVIVVFIVVMSTMNIARNGIGGTGGKKGTSPRRFNKFALRRAATALELDRDQINLLEWAFRTDGITDPEITLTNPTLLDKTFKRAYRAIEKGAETEAIAEEQKSLLFSIRNKVEAARSSTSKITSSKKLPDNMPATLTSPKGETYPVKIISAKGDELLVESPRSAVGTPIRLPRGAKVQLSFYSKSSQGYRMESRVIATIDTPRGPALQLSHSEKIEALPNRRFKRKQTHISCFFSLVRIEQRQIGRKVEKKTLVDDRRSLGTILDISAGGCAIKSAAALPPGNYIKIDFDDEHDRSHAALGRVIRTNKTGAIGGIMHIQFVKIPRKTLNAINALVFEYDQD</sequence>
<comment type="caution">
    <text evidence="4">The sequence shown here is derived from an EMBL/GenBank/DDBJ whole genome shotgun (WGS) entry which is preliminary data.</text>
</comment>
<proteinExistence type="predicted"/>
<dbReference type="Gene3D" id="2.40.10.220">
    <property type="entry name" value="predicted glycosyltransferase like domains"/>
    <property type="match status" value="1"/>
</dbReference>
<evidence type="ECO:0000256" key="1">
    <source>
        <dbReference type="SAM" id="Phobius"/>
    </source>
</evidence>
<organism evidence="4">
    <name type="scientific">Gracilinema caldarium</name>
    <dbReference type="NCBI Taxonomy" id="215591"/>
    <lineage>
        <taxon>Bacteria</taxon>
        <taxon>Pseudomonadati</taxon>
        <taxon>Spirochaetota</taxon>
        <taxon>Spirochaetia</taxon>
        <taxon>Spirochaetales</taxon>
        <taxon>Breznakiellaceae</taxon>
        <taxon>Gracilinema</taxon>
    </lineage>
</organism>
<name>A0A7C3EB46_9SPIR</name>
<feature type="domain" description="PilZ" evidence="2">
    <location>
        <begin position="266"/>
        <end position="361"/>
    </location>
</feature>
<protein>
    <submittedName>
        <fullName evidence="4">PilZ domain-containing protein</fullName>
    </submittedName>
</protein>
<keyword evidence="1" id="KW-0472">Membrane</keyword>
<feature type="transmembrane region" description="Helical" evidence="1">
    <location>
        <begin position="20"/>
        <end position="39"/>
    </location>
</feature>
<dbReference type="Pfam" id="PF07238">
    <property type="entry name" value="PilZ"/>
    <property type="match status" value="1"/>
</dbReference>
<accession>A0A7C3EB46</accession>
<dbReference type="InterPro" id="IPR009875">
    <property type="entry name" value="PilZ_domain"/>
</dbReference>
<reference evidence="4" key="1">
    <citation type="journal article" date="2020" name="mSystems">
        <title>Genome- and Community-Level Interaction Insights into Carbon Utilization and Element Cycling Functions of Hydrothermarchaeota in Hydrothermal Sediment.</title>
        <authorList>
            <person name="Zhou Z."/>
            <person name="Liu Y."/>
            <person name="Xu W."/>
            <person name="Pan J."/>
            <person name="Luo Z.H."/>
            <person name="Li M."/>
        </authorList>
    </citation>
    <scope>NUCLEOTIDE SEQUENCE [LARGE SCALE GENOMIC DNA]</scope>
    <source>
        <strain evidence="4">SpSt-503</strain>
    </source>
</reference>
<gene>
    <name evidence="4" type="ORF">ENS59_02090</name>
</gene>
<evidence type="ECO:0000259" key="3">
    <source>
        <dbReference type="Pfam" id="PF12945"/>
    </source>
</evidence>
<keyword evidence="1" id="KW-1133">Transmembrane helix</keyword>